<organism evidence="2 3">
    <name type="scientific">Natronospirillum operosum</name>
    <dbReference type="NCBI Taxonomy" id="2759953"/>
    <lineage>
        <taxon>Bacteria</taxon>
        <taxon>Pseudomonadati</taxon>
        <taxon>Pseudomonadota</taxon>
        <taxon>Gammaproteobacteria</taxon>
        <taxon>Oceanospirillales</taxon>
        <taxon>Natronospirillaceae</taxon>
        <taxon>Natronospirillum</taxon>
    </lineage>
</organism>
<protein>
    <submittedName>
        <fullName evidence="2">NmrA family transcriptional regulator</fullName>
    </submittedName>
</protein>
<proteinExistence type="predicted"/>
<dbReference type="PANTHER" id="PTHR43162:SF1">
    <property type="entry name" value="PRESTALK A DIFFERENTIATION PROTEIN A"/>
    <property type="match status" value="1"/>
</dbReference>
<dbReference type="EMBL" id="SRMF01000004">
    <property type="protein sequence ID" value="TGG92911.1"/>
    <property type="molecule type" value="Genomic_DNA"/>
</dbReference>
<dbReference type="Gene3D" id="3.40.50.720">
    <property type="entry name" value="NAD(P)-binding Rossmann-like Domain"/>
    <property type="match status" value="1"/>
</dbReference>
<reference evidence="2 3" key="1">
    <citation type="submission" date="2019-04" db="EMBL/GenBank/DDBJ databases">
        <title>Natronospirillum operosus gen. nov., sp. nov., a haloalkaliphilic satellite isolated from decaying biomass of laboratory culture of cyanobacterium Geitlerinema sp. and proposal of Natronospirillaceae fam. nov. and Saccharospirillaceae fam. nov.</title>
        <authorList>
            <person name="Kevbrin V."/>
            <person name="Boltyanskaya Y."/>
            <person name="Koziaeva V."/>
            <person name="Grouzdev D.S."/>
            <person name="Park M."/>
            <person name="Cho J."/>
        </authorList>
    </citation>
    <scope>NUCLEOTIDE SEQUENCE [LARGE SCALE GENOMIC DNA]</scope>
    <source>
        <strain evidence="2 3">G-116</strain>
    </source>
</reference>
<dbReference type="InterPro" id="IPR016040">
    <property type="entry name" value="NAD(P)-bd_dom"/>
</dbReference>
<dbReference type="AlphaFoldDB" id="A0A4Z0WAZ8"/>
<dbReference type="PANTHER" id="PTHR43162">
    <property type="match status" value="1"/>
</dbReference>
<accession>A0A4Z0WAZ8</accession>
<feature type="domain" description="NAD(P)-binding" evidence="1">
    <location>
        <begin position="10"/>
        <end position="169"/>
    </location>
</feature>
<comment type="caution">
    <text evidence="2">The sequence shown here is derived from an EMBL/GenBank/DDBJ whole genome shotgun (WGS) entry which is preliminary data.</text>
</comment>
<dbReference type="Pfam" id="PF13460">
    <property type="entry name" value="NAD_binding_10"/>
    <property type="match status" value="1"/>
</dbReference>
<dbReference type="Gene3D" id="3.90.25.10">
    <property type="entry name" value="UDP-galactose 4-epimerase, domain 1"/>
    <property type="match status" value="1"/>
</dbReference>
<dbReference type="RefSeq" id="WP_135483583.1">
    <property type="nucleotide sequence ID" value="NZ_SRMF01000004.1"/>
</dbReference>
<keyword evidence="3" id="KW-1185">Reference proteome</keyword>
<name>A0A4Z0WAZ8_9GAMM</name>
<gene>
    <name evidence="2" type="ORF">E4656_12375</name>
</gene>
<dbReference type="InterPro" id="IPR051604">
    <property type="entry name" value="Ergot_Alk_Oxidoreductase"/>
</dbReference>
<dbReference type="Proteomes" id="UP000297475">
    <property type="component" value="Unassembled WGS sequence"/>
</dbReference>
<evidence type="ECO:0000313" key="2">
    <source>
        <dbReference type="EMBL" id="TGG92911.1"/>
    </source>
</evidence>
<evidence type="ECO:0000259" key="1">
    <source>
        <dbReference type="Pfam" id="PF13460"/>
    </source>
</evidence>
<dbReference type="OrthoDB" id="109735at2"/>
<evidence type="ECO:0000313" key="3">
    <source>
        <dbReference type="Proteomes" id="UP000297475"/>
    </source>
</evidence>
<dbReference type="SUPFAM" id="SSF51735">
    <property type="entry name" value="NAD(P)-binding Rossmann-fold domains"/>
    <property type="match status" value="1"/>
</dbReference>
<sequence length="281" mass="30124">MSQSTFLVIGATGKTGRRIVQRLQAQGEAVRAVSRGSAPAFDWEQPEHWLPALSGIEVAYISYYPDLAAPGSQEAIAELIRQAKTAGVRKLVLLSGRGEQNAERCEQLVRDSGLAFTLIRASWFYQNFSEGHLLESVNSGLVALPAGEVREPFVDVDDIADVAVAAMRDDRHNGELYEVTGPRLLTFHEAVAEIAAVTGKPLQYVPITLAQFHAGLTASVDAPTADLLTSLCEEVFDGRNEALADGVGRALGRPPLDFGAFCRDRAAAGVWRATAAPAVNP</sequence>
<dbReference type="InterPro" id="IPR036291">
    <property type="entry name" value="NAD(P)-bd_dom_sf"/>
</dbReference>